<dbReference type="NCBIfam" id="TIGR00369">
    <property type="entry name" value="unchar_dom_1"/>
    <property type="match status" value="1"/>
</dbReference>
<feature type="domain" description="Thioesterase" evidence="3">
    <location>
        <begin position="72"/>
        <end position="148"/>
    </location>
</feature>
<reference evidence="4 5" key="1">
    <citation type="submission" date="2017-03" db="EMBL/GenBank/DDBJ databases">
        <authorList>
            <person name="Afonso C.L."/>
            <person name="Miller P.J."/>
            <person name="Scott M.A."/>
            <person name="Spackman E."/>
            <person name="Goraichik I."/>
            <person name="Dimitrov K.M."/>
            <person name="Suarez D.L."/>
            <person name="Swayne D.E."/>
        </authorList>
    </citation>
    <scope>NUCLEOTIDE SEQUENCE [LARGE SCALE GENOMIC DNA]</scope>
    <source>
        <strain evidence="4">PRJEB14757</strain>
    </source>
</reference>
<dbReference type="AlphaFoldDB" id="A0A1W1H7U7"/>
<gene>
    <name evidence="4" type="ORF">MTBBW1_1390002</name>
</gene>
<sequence length="172" mass="18788">MNQPHIEDSGNKKIIAGIHEKDRKPNPAFIQELLKMVDASPFPEHISMQLTSIDIDCAELSLEIKKSHLQAFGIIHGGVLATLIDTATFWSVFMRIPESAGLVNIDLKLNYLKSVKSGILTARGKAIRSGKSISYAEASVFDENNALIAHGTSTLMIMPGKGLTTKTPKYLN</sequence>
<dbReference type="InterPro" id="IPR039298">
    <property type="entry name" value="ACOT13"/>
</dbReference>
<name>A0A1W1H7U7_9BACT</name>
<protein>
    <submittedName>
        <fullName evidence="4">Thioesterase superfamily protein</fullName>
    </submittedName>
</protein>
<keyword evidence="2" id="KW-0378">Hydrolase</keyword>
<dbReference type="InterPro" id="IPR003736">
    <property type="entry name" value="PAAI_dom"/>
</dbReference>
<dbReference type="CDD" id="cd03443">
    <property type="entry name" value="PaaI_thioesterase"/>
    <property type="match status" value="1"/>
</dbReference>
<dbReference type="Gene3D" id="3.10.129.10">
    <property type="entry name" value="Hotdog Thioesterase"/>
    <property type="match status" value="1"/>
</dbReference>
<dbReference type="Proteomes" id="UP000191931">
    <property type="component" value="Unassembled WGS sequence"/>
</dbReference>
<dbReference type="PANTHER" id="PTHR21660">
    <property type="entry name" value="THIOESTERASE SUPERFAMILY MEMBER-RELATED"/>
    <property type="match status" value="1"/>
</dbReference>
<dbReference type="RefSeq" id="WP_080804922.1">
    <property type="nucleotide sequence ID" value="NZ_LT828549.1"/>
</dbReference>
<dbReference type="OrthoDB" id="9813282at2"/>
<comment type="similarity">
    <text evidence="1">Belongs to the thioesterase PaaI family.</text>
</comment>
<dbReference type="GO" id="GO:0047617">
    <property type="term" value="F:fatty acyl-CoA hydrolase activity"/>
    <property type="evidence" value="ECO:0007669"/>
    <property type="project" value="InterPro"/>
</dbReference>
<evidence type="ECO:0000313" key="5">
    <source>
        <dbReference type="Proteomes" id="UP000191931"/>
    </source>
</evidence>
<dbReference type="Pfam" id="PF03061">
    <property type="entry name" value="4HBT"/>
    <property type="match status" value="1"/>
</dbReference>
<accession>A0A1W1H7U7</accession>
<organism evidence="4 5">
    <name type="scientific">Desulfamplus magnetovallimortis</name>
    <dbReference type="NCBI Taxonomy" id="1246637"/>
    <lineage>
        <taxon>Bacteria</taxon>
        <taxon>Pseudomonadati</taxon>
        <taxon>Thermodesulfobacteriota</taxon>
        <taxon>Desulfobacteria</taxon>
        <taxon>Desulfobacterales</taxon>
        <taxon>Desulfobacteraceae</taxon>
        <taxon>Desulfamplus</taxon>
    </lineage>
</organism>
<evidence type="ECO:0000256" key="2">
    <source>
        <dbReference type="ARBA" id="ARBA00022801"/>
    </source>
</evidence>
<dbReference type="STRING" id="1246637.MTBBW1_1390002"/>
<proteinExistence type="inferred from homology"/>
<keyword evidence="5" id="KW-1185">Reference proteome</keyword>
<dbReference type="InterPro" id="IPR006683">
    <property type="entry name" value="Thioestr_dom"/>
</dbReference>
<evidence type="ECO:0000313" key="4">
    <source>
        <dbReference type="EMBL" id="SLM28542.1"/>
    </source>
</evidence>
<evidence type="ECO:0000259" key="3">
    <source>
        <dbReference type="Pfam" id="PF03061"/>
    </source>
</evidence>
<dbReference type="EMBL" id="FWEV01000045">
    <property type="protein sequence ID" value="SLM28542.1"/>
    <property type="molecule type" value="Genomic_DNA"/>
</dbReference>
<dbReference type="InterPro" id="IPR029069">
    <property type="entry name" value="HotDog_dom_sf"/>
</dbReference>
<dbReference type="PANTHER" id="PTHR21660:SF1">
    <property type="entry name" value="ACYL-COENZYME A THIOESTERASE 13"/>
    <property type="match status" value="1"/>
</dbReference>
<dbReference type="SUPFAM" id="SSF54637">
    <property type="entry name" value="Thioesterase/thiol ester dehydrase-isomerase"/>
    <property type="match status" value="1"/>
</dbReference>
<evidence type="ECO:0000256" key="1">
    <source>
        <dbReference type="ARBA" id="ARBA00008324"/>
    </source>
</evidence>